<dbReference type="InterPro" id="IPR036929">
    <property type="entry name" value="DsbDN_sf"/>
</dbReference>
<accession>A0A074VD86</accession>
<name>A0A074VD86_9NEIS</name>
<feature type="transmembrane region" description="Helical" evidence="7">
    <location>
        <begin position="402"/>
        <end position="419"/>
    </location>
</feature>
<evidence type="ECO:0000313" key="10">
    <source>
        <dbReference type="Proteomes" id="UP000027644"/>
    </source>
</evidence>
<dbReference type="GO" id="GO:0015035">
    <property type="term" value="F:protein-disulfide reductase activity"/>
    <property type="evidence" value="ECO:0007669"/>
    <property type="project" value="TreeGrafter"/>
</dbReference>
<feature type="transmembrane region" description="Helical" evidence="7">
    <location>
        <begin position="209"/>
        <end position="236"/>
    </location>
</feature>
<dbReference type="PANTHER" id="PTHR32234:SF0">
    <property type="entry name" value="THIOL:DISULFIDE INTERCHANGE PROTEIN DSBD"/>
    <property type="match status" value="1"/>
</dbReference>
<dbReference type="GO" id="GO:0045454">
    <property type="term" value="P:cell redox homeostasis"/>
    <property type="evidence" value="ECO:0007669"/>
    <property type="project" value="TreeGrafter"/>
</dbReference>
<keyword evidence="5 7" id="KW-1133">Transmembrane helix</keyword>
<dbReference type="InterPro" id="IPR003834">
    <property type="entry name" value="Cyt_c_assmbl_TM_dom"/>
</dbReference>
<evidence type="ECO:0000256" key="3">
    <source>
        <dbReference type="ARBA" id="ARBA00022692"/>
    </source>
</evidence>
<feature type="domain" description="Thioredoxin" evidence="8">
    <location>
        <begin position="478"/>
        <end position="616"/>
    </location>
</feature>
<reference evidence="9 10" key="1">
    <citation type="journal article" date="2014" name="PLoS Genet.">
        <title>Hidden diversity in honey bee gut symbionts detected by single-cell genomics.</title>
        <authorList>
            <person name="Engel P."/>
            <person name="Stepanauskas R."/>
            <person name="Moran N."/>
        </authorList>
    </citation>
    <scope>NUCLEOTIDE SEQUENCE [LARGE SCALE GENOMIC DNA]</scope>
    <source>
        <strain evidence="9 10">SCGC AB-598-J21</strain>
    </source>
</reference>
<dbReference type="AlphaFoldDB" id="A0A074VD86"/>
<proteinExistence type="predicted"/>
<protein>
    <submittedName>
        <fullName evidence="9">Thiol:disulfide interchange protein</fullName>
    </submittedName>
</protein>
<evidence type="ECO:0000256" key="2">
    <source>
        <dbReference type="ARBA" id="ARBA00022475"/>
    </source>
</evidence>
<feature type="transmembrane region" description="Helical" evidence="7">
    <location>
        <begin position="328"/>
        <end position="358"/>
    </location>
</feature>
<comment type="caution">
    <text evidence="9">The sequence shown here is derived from an EMBL/GenBank/DDBJ whole genome shotgun (WGS) entry which is preliminary data.</text>
</comment>
<dbReference type="InterPro" id="IPR013766">
    <property type="entry name" value="Thioredoxin_domain"/>
</dbReference>
<dbReference type="Pfam" id="PF11412">
    <property type="entry name" value="DsbD_N"/>
    <property type="match status" value="1"/>
</dbReference>
<dbReference type="EMBL" id="AVQL01000451">
    <property type="protein sequence ID" value="KEQ00435.1"/>
    <property type="molecule type" value="Genomic_DNA"/>
</dbReference>
<evidence type="ECO:0000256" key="4">
    <source>
        <dbReference type="ARBA" id="ARBA00022748"/>
    </source>
</evidence>
<dbReference type="CDD" id="cd02953">
    <property type="entry name" value="DsbDgamma"/>
    <property type="match status" value="1"/>
</dbReference>
<feature type="transmembrane region" description="Helical" evidence="7">
    <location>
        <begin position="286"/>
        <end position="307"/>
    </location>
</feature>
<feature type="transmembrane region" description="Helical" evidence="7">
    <location>
        <begin position="457"/>
        <end position="478"/>
    </location>
</feature>
<comment type="subcellular location">
    <subcellularLocation>
        <location evidence="1">Cell membrane</location>
        <topology evidence="1">Multi-pass membrane protein</topology>
    </subcellularLocation>
</comment>
<dbReference type="Gene3D" id="3.40.30.10">
    <property type="entry name" value="Glutaredoxin"/>
    <property type="match status" value="1"/>
</dbReference>
<dbReference type="InterPro" id="IPR035671">
    <property type="entry name" value="DsbD_gamma"/>
</dbReference>
<dbReference type="SUPFAM" id="SSF74863">
    <property type="entry name" value="Thiol:disulfide interchange protein DsbD, N-terminal domain (DsbD-alpha)"/>
    <property type="match status" value="1"/>
</dbReference>
<feature type="transmembrane region" description="Helical" evidence="7">
    <location>
        <begin position="425"/>
        <end position="445"/>
    </location>
</feature>
<evidence type="ECO:0000313" key="9">
    <source>
        <dbReference type="EMBL" id="KEQ00435.1"/>
    </source>
</evidence>
<keyword evidence="3 7" id="KW-0812">Transmembrane</keyword>
<dbReference type="NCBIfam" id="NF001419">
    <property type="entry name" value="PRK00293.1"/>
    <property type="match status" value="1"/>
</dbReference>
<keyword evidence="4" id="KW-0201">Cytochrome c-type biogenesis</keyword>
<evidence type="ECO:0000256" key="7">
    <source>
        <dbReference type="SAM" id="Phobius"/>
    </source>
</evidence>
<dbReference type="Proteomes" id="UP000027644">
    <property type="component" value="Unassembled WGS sequence"/>
</dbReference>
<organism evidence="9 10">
    <name type="scientific">Snodgrassella alvi SCGC AB-598-J21</name>
    <dbReference type="NCBI Taxonomy" id="1385367"/>
    <lineage>
        <taxon>Bacteria</taxon>
        <taxon>Pseudomonadati</taxon>
        <taxon>Pseudomonadota</taxon>
        <taxon>Betaproteobacteria</taxon>
        <taxon>Neisseriales</taxon>
        <taxon>Neisseriaceae</taxon>
        <taxon>Snodgrassella</taxon>
    </lineage>
</organism>
<sequence length="619" mass="69082">MYHNPTRSRVCMASLLKLLFMLLVLLTGLNSAVLAADNKNLLPPEQAFVPELIVHNQDIRVHFVIADGYYLYRNKIQITTEPADIFGEGQFIRQGQQKHDEFFGTQQVYYNHADAVWHYKTDAQTVPYQLTLSYQGCADAGICYPPVENTFTISRTGKYRITPQSTHIQPVPPDTFTDPPVKAPPPEWSGSSGGDSLFQLSRATLITNLMTFFIAGMGLSLTACMYPLLPIVSAIVMGTRRKTTKLRAFILSFVYVQGLAFTYTIVGIVTARTGAFLTGWLQQPAVVLAAAAILVILALSMFDLYSIQLPARWQTFFQRVSGRFHGGHLLSVLIMGALSALIVGPCVAPPLAFALGYIAQSGDAALGGMALYVMALGTGIPLILISVFGVHILPRAGKWMIGVKYLFGLMLLGAATYIATPFLNYYLVVTIYTLLMLIPAIYLGWQWYHSSARQRWFNAITGILFLACGIGFVSASIMHCVTPLHRFLTLTPPNGQHFGRYFDKPEQLRQAMQELFDEDPNKPVLVDFYADWCISCKEMTAFTLSKASVRRVIEEKRFLQIDVTNNTPAQRRMMQRYGLYGPPGLFVVHRNGYRSQPLIGYVPASELLSWYDKQVQKAQ</sequence>
<dbReference type="SUPFAM" id="SSF52833">
    <property type="entry name" value="Thioredoxin-like"/>
    <property type="match status" value="1"/>
</dbReference>
<dbReference type="PROSITE" id="PS51352">
    <property type="entry name" value="THIOREDOXIN_2"/>
    <property type="match status" value="1"/>
</dbReference>
<dbReference type="InterPro" id="IPR028250">
    <property type="entry name" value="DsbDN"/>
</dbReference>
<dbReference type="PANTHER" id="PTHR32234">
    <property type="entry name" value="THIOL:DISULFIDE INTERCHANGE PROTEIN DSBD"/>
    <property type="match status" value="1"/>
</dbReference>
<dbReference type="GO" id="GO:0017004">
    <property type="term" value="P:cytochrome complex assembly"/>
    <property type="evidence" value="ECO:0007669"/>
    <property type="project" value="UniProtKB-KW"/>
</dbReference>
<dbReference type="GO" id="GO:0005886">
    <property type="term" value="C:plasma membrane"/>
    <property type="evidence" value="ECO:0007669"/>
    <property type="project" value="UniProtKB-SubCell"/>
</dbReference>
<evidence type="ECO:0000256" key="1">
    <source>
        <dbReference type="ARBA" id="ARBA00004651"/>
    </source>
</evidence>
<evidence type="ECO:0000259" key="8">
    <source>
        <dbReference type="PROSITE" id="PS51352"/>
    </source>
</evidence>
<feature type="transmembrane region" description="Helical" evidence="7">
    <location>
        <begin position="370"/>
        <end position="390"/>
    </location>
</feature>
<dbReference type="Pfam" id="PF13899">
    <property type="entry name" value="Thioredoxin_7"/>
    <property type="match status" value="1"/>
</dbReference>
<evidence type="ECO:0000256" key="5">
    <source>
        <dbReference type="ARBA" id="ARBA00022989"/>
    </source>
</evidence>
<dbReference type="Pfam" id="PF02683">
    <property type="entry name" value="DsbD_TM"/>
    <property type="match status" value="1"/>
</dbReference>
<keyword evidence="6 7" id="KW-0472">Membrane</keyword>
<dbReference type="Gene3D" id="2.60.40.1250">
    <property type="entry name" value="Thiol:disulfide interchange protein DsbD, N-terminal domain"/>
    <property type="match status" value="1"/>
</dbReference>
<dbReference type="InterPro" id="IPR036249">
    <property type="entry name" value="Thioredoxin-like_sf"/>
</dbReference>
<feature type="transmembrane region" description="Helical" evidence="7">
    <location>
        <begin position="248"/>
        <end position="266"/>
    </location>
</feature>
<evidence type="ECO:0000256" key="6">
    <source>
        <dbReference type="ARBA" id="ARBA00023136"/>
    </source>
</evidence>
<gene>
    <name evidence="9" type="ORF">SASC598J21_018360</name>
</gene>
<keyword evidence="2" id="KW-1003">Cell membrane</keyword>